<organism evidence="2">
    <name type="scientific">Anopheles braziliensis</name>
    <dbReference type="NCBI Taxonomy" id="58242"/>
    <lineage>
        <taxon>Eukaryota</taxon>
        <taxon>Metazoa</taxon>
        <taxon>Ecdysozoa</taxon>
        <taxon>Arthropoda</taxon>
        <taxon>Hexapoda</taxon>
        <taxon>Insecta</taxon>
        <taxon>Pterygota</taxon>
        <taxon>Neoptera</taxon>
        <taxon>Endopterygota</taxon>
        <taxon>Diptera</taxon>
        <taxon>Nematocera</taxon>
        <taxon>Culicoidea</taxon>
        <taxon>Culicidae</taxon>
        <taxon>Anophelinae</taxon>
        <taxon>Anopheles</taxon>
    </lineage>
</organism>
<keyword evidence="1" id="KW-0472">Membrane</keyword>
<dbReference type="EMBL" id="GGFM01009828">
    <property type="protein sequence ID" value="MBW30579.1"/>
    <property type="molecule type" value="Transcribed_RNA"/>
</dbReference>
<evidence type="ECO:0000256" key="1">
    <source>
        <dbReference type="SAM" id="Phobius"/>
    </source>
</evidence>
<name>A0A2M3ZPW5_9DIPT</name>
<evidence type="ECO:0000313" key="2">
    <source>
        <dbReference type="EMBL" id="MBW30579.1"/>
    </source>
</evidence>
<sequence>MQLPRRGVNLCGLYDLLLGLMVLLLLLLMLCDGRVVDDAGDGRGGIVTCIVGDNGGRIVGMYGATVCYHNAAVGRSCQDGRT</sequence>
<keyword evidence="1" id="KW-1133">Transmembrane helix</keyword>
<accession>A0A2M3ZPW5</accession>
<feature type="transmembrane region" description="Helical" evidence="1">
    <location>
        <begin position="12"/>
        <end position="30"/>
    </location>
</feature>
<protein>
    <submittedName>
        <fullName evidence="2">Putative secreted peptide</fullName>
    </submittedName>
</protein>
<keyword evidence="1" id="KW-0812">Transmembrane</keyword>
<proteinExistence type="predicted"/>
<dbReference type="AlphaFoldDB" id="A0A2M3ZPW5"/>
<reference evidence="2" key="1">
    <citation type="submission" date="2018-01" db="EMBL/GenBank/DDBJ databases">
        <title>An insight into the sialome of Amazonian anophelines.</title>
        <authorList>
            <person name="Ribeiro J.M."/>
            <person name="Scarpassa V."/>
            <person name="Calvo E."/>
        </authorList>
    </citation>
    <scope>NUCLEOTIDE SEQUENCE</scope>
    <source>
        <tissue evidence="2">Salivary glands</tissue>
    </source>
</reference>